<evidence type="ECO:0000256" key="11">
    <source>
        <dbReference type="ARBA" id="ARBA00024779"/>
    </source>
</evidence>
<comment type="catalytic activity">
    <reaction evidence="12 13">
        <text>tRNA(Ala) + L-alanine + ATP = L-alanyl-tRNA(Ala) + AMP + diphosphate</text>
        <dbReference type="Rhea" id="RHEA:12540"/>
        <dbReference type="Rhea" id="RHEA-COMP:9657"/>
        <dbReference type="Rhea" id="RHEA-COMP:9923"/>
        <dbReference type="ChEBI" id="CHEBI:30616"/>
        <dbReference type="ChEBI" id="CHEBI:33019"/>
        <dbReference type="ChEBI" id="CHEBI:57972"/>
        <dbReference type="ChEBI" id="CHEBI:78442"/>
        <dbReference type="ChEBI" id="CHEBI:78497"/>
        <dbReference type="ChEBI" id="CHEBI:456215"/>
        <dbReference type="EC" id="6.1.1.7"/>
    </reaction>
</comment>
<dbReference type="FunFam" id="3.30.930.10:FF:000046">
    <property type="entry name" value="Alanine--tRNA ligase"/>
    <property type="match status" value="1"/>
</dbReference>
<dbReference type="RefSeq" id="WP_148624044.1">
    <property type="nucleotide sequence ID" value="NZ_SDGZ01000030.1"/>
</dbReference>
<dbReference type="PANTHER" id="PTHR11777:SF9">
    <property type="entry name" value="ALANINE--TRNA LIGASE, CYTOPLASMIC"/>
    <property type="match status" value="1"/>
</dbReference>
<keyword evidence="7 13" id="KW-0067">ATP-binding</keyword>
<dbReference type="InterPro" id="IPR018163">
    <property type="entry name" value="Thr/Ala-tRNA-synth_IIc_edit"/>
</dbReference>
<dbReference type="InterPro" id="IPR018162">
    <property type="entry name" value="Ala-tRNA-ligase_IIc_anticod-bd"/>
</dbReference>
<accession>A0A6C2C2T8</accession>
<organism evidence="16 17">
    <name type="scientific">Weissella muntiaci</name>
    <dbReference type="NCBI Taxonomy" id="2508881"/>
    <lineage>
        <taxon>Bacteria</taxon>
        <taxon>Bacillati</taxon>
        <taxon>Bacillota</taxon>
        <taxon>Bacilli</taxon>
        <taxon>Lactobacillales</taxon>
        <taxon>Lactobacillaceae</taxon>
        <taxon>Weissella</taxon>
    </lineage>
</organism>
<dbReference type="CDD" id="cd00673">
    <property type="entry name" value="AlaRS_core"/>
    <property type="match status" value="1"/>
</dbReference>
<evidence type="ECO:0000256" key="6">
    <source>
        <dbReference type="ARBA" id="ARBA00022741"/>
    </source>
</evidence>
<dbReference type="Pfam" id="PF02272">
    <property type="entry name" value="DHHA1"/>
    <property type="match status" value="1"/>
</dbReference>
<dbReference type="InterPro" id="IPR050058">
    <property type="entry name" value="Ala-tRNA_ligase"/>
</dbReference>
<dbReference type="HAMAP" id="MF_00036_B">
    <property type="entry name" value="Ala_tRNA_synth_B"/>
    <property type="match status" value="1"/>
</dbReference>
<dbReference type="InterPro" id="IPR045864">
    <property type="entry name" value="aa-tRNA-synth_II/BPL/LPL"/>
</dbReference>
<dbReference type="Gene3D" id="3.30.930.10">
    <property type="entry name" value="Bira Bifunctional Protein, Domain 2"/>
    <property type="match status" value="1"/>
</dbReference>
<evidence type="ECO:0000256" key="5">
    <source>
        <dbReference type="ARBA" id="ARBA00022598"/>
    </source>
</evidence>
<dbReference type="GO" id="GO:0006419">
    <property type="term" value="P:alanyl-tRNA aminoacylation"/>
    <property type="evidence" value="ECO:0007669"/>
    <property type="project" value="UniProtKB-UniRule"/>
</dbReference>
<evidence type="ECO:0000313" key="17">
    <source>
        <dbReference type="Proteomes" id="UP000371977"/>
    </source>
</evidence>
<dbReference type="SUPFAM" id="SSF55681">
    <property type="entry name" value="Class II aaRS and biotin synthetases"/>
    <property type="match status" value="1"/>
</dbReference>
<dbReference type="Gene3D" id="2.40.30.130">
    <property type="match status" value="1"/>
</dbReference>
<comment type="function">
    <text evidence="11 13">Catalyzes the attachment of alanine to tRNA(Ala) in a two-step reaction: alanine is first activated by ATP to form Ala-AMP and then transferred to the acceptor end of tRNA(Ala). Also edits incorrectly charged Ser-tRNA(Ala) and Gly-tRNA(Ala) via its editing domain.</text>
</comment>
<dbReference type="GO" id="GO:0000049">
    <property type="term" value="F:tRNA binding"/>
    <property type="evidence" value="ECO:0007669"/>
    <property type="project" value="UniProtKB-KW"/>
</dbReference>
<dbReference type="NCBIfam" id="TIGR00344">
    <property type="entry name" value="alaS"/>
    <property type="match status" value="1"/>
</dbReference>
<dbReference type="Pfam" id="PF07973">
    <property type="entry name" value="tRNA_SAD"/>
    <property type="match status" value="1"/>
</dbReference>
<dbReference type="FunFam" id="3.30.980.10:FF:000004">
    <property type="entry name" value="Alanine--tRNA ligase, cytoplasmic"/>
    <property type="match status" value="1"/>
</dbReference>
<name>A0A6C2C2T8_9LACO</name>
<dbReference type="GO" id="GO:0005524">
    <property type="term" value="F:ATP binding"/>
    <property type="evidence" value="ECO:0007669"/>
    <property type="project" value="UniProtKB-UniRule"/>
</dbReference>
<comment type="caution">
    <text evidence="16">The sequence shown here is derived from an EMBL/GenBank/DDBJ whole genome shotgun (WGS) entry which is preliminary data.</text>
</comment>
<dbReference type="EMBL" id="SDGZ01000030">
    <property type="protein sequence ID" value="TYC47806.1"/>
    <property type="molecule type" value="Genomic_DNA"/>
</dbReference>
<dbReference type="GO" id="GO:0016740">
    <property type="term" value="F:transferase activity"/>
    <property type="evidence" value="ECO:0007669"/>
    <property type="project" value="UniProtKB-ARBA"/>
</dbReference>
<evidence type="ECO:0000256" key="12">
    <source>
        <dbReference type="ARBA" id="ARBA00048300"/>
    </source>
</evidence>
<evidence type="ECO:0000256" key="3">
    <source>
        <dbReference type="ARBA" id="ARBA00022490"/>
    </source>
</evidence>
<keyword evidence="8 13" id="KW-0694">RNA-binding</keyword>
<dbReference type="GO" id="GO:0005829">
    <property type="term" value="C:cytosol"/>
    <property type="evidence" value="ECO:0007669"/>
    <property type="project" value="TreeGrafter"/>
</dbReference>
<evidence type="ECO:0000256" key="9">
    <source>
        <dbReference type="ARBA" id="ARBA00022917"/>
    </source>
</evidence>
<evidence type="ECO:0000256" key="8">
    <source>
        <dbReference type="ARBA" id="ARBA00022884"/>
    </source>
</evidence>
<dbReference type="Pfam" id="PF01411">
    <property type="entry name" value="tRNA-synt_2c"/>
    <property type="match status" value="1"/>
</dbReference>
<comment type="subcellular location">
    <subcellularLocation>
        <location evidence="1 13">Cytoplasm</location>
    </subcellularLocation>
</comment>
<feature type="coiled-coil region" evidence="14">
    <location>
        <begin position="732"/>
        <end position="766"/>
    </location>
</feature>
<dbReference type="GO" id="GO:0004813">
    <property type="term" value="F:alanine-tRNA ligase activity"/>
    <property type="evidence" value="ECO:0007669"/>
    <property type="project" value="UniProtKB-UniRule"/>
</dbReference>
<dbReference type="EC" id="6.1.1.7" evidence="13"/>
<dbReference type="Gene3D" id="3.10.310.40">
    <property type="match status" value="1"/>
</dbReference>
<evidence type="ECO:0000256" key="4">
    <source>
        <dbReference type="ARBA" id="ARBA00022555"/>
    </source>
</evidence>
<dbReference type="OrthoDB" id="9803884at2"/>
<comment type="caution">
    <text evidence="13">Lacks conserved residue(s) required for the propagation of feature annotation.</text>
</comment>
<dbReference type="InterPro" id="IPR018164">
    <property type="entry name" value="Ala-tRNA-synth_IIc_N"/>
</dbReference>
<sequence length="882" mass="96784">MKELSSAEVRSMFLRFFESKGHSIEPSQSLIPKDDPTLLWINSGVATLKKYFDGTIVPENPRLTNAQKSIRTNDIENVGHTARHHTLFEMMGNFSIGDYFKAEVIPWAWELLTSPEWYDMDPEKLFVTVYPDDTEAKEIWLNVVGLPADHLYEEPDNFWDIGEGPSGPDTEIFYDRGVEFDAADAKENYPGGENERYLEIWNIVFSQFNHLPGLTSNKDYPELPHKNIDTGMGLERVVSVFQNAKTNFETDLFMPIIKKTEQMSGQYKYGQDPVKDISFKVIADHVRAVAFAIGDGALPSNEGRGYIIRRLLRRAVLHGRKLGIDQLFLKDLVPVVGEIMASYYPEVLENAGYIASVVEAEEVRFNKTLSDGLSLLDGVIAEAQAGNGVIAGEIAFKLYDTYGFPYELTQEAAEEVGLTVDRAGFDTEMKAQQDRARAARSNKASMGIQNALFTDLKTESRYVGWSELTVAESTLTDLIVDDELVNATESGTGLAVFSVTPFYAEMGGQVADRGAVIDEQDHLVARVVDVQRAPNGQHLHKLELVGEIKVGAKYKLVVDQAYHAAVSKNHTATHLLDQALRNLLGEHTTQAGSLVTEDYLRYDFTYNGAVSTEDLQRIEDLINDKIIENLPVSWVETDLESAQKLGAVAVFTEKYGETVRVVSIGDFNVEFDGGTHANSTAELGMFKIVAEQGTGAGVRRIEAVTGRGTMNYLKNHDQLLNNAAQLVKAPQVSEIGDKIVALQNSLKDAKQQVATLESKIASQAASAAFDDVKQAGNFTMITAELAVESMGALMETADNWKQKYPSDVLVLAANLGDKVNLMVSVAPDAIKAGVKAGDLIKAIAPAVDGGGGGRPEMAKAGGKNPAGIRDAFEQASEWLSNR</sequence>
<dbReference type="SMART" id="SM00863">
    <property type="entry name" value="tRNA_SAD"/>
    <property type="match status" value="1"/>
</dbReference>
<evidence type="ECO:0000256" key="2">
    <source>
        <dbReference type="ARBA" id="ARBA00008226"/>
    </source>
</evidence>
<dbReference type="Gene3D" id="6.10.250.550">
    <property type="match status" value="1"/>
</dbReference>
<keyword evidence="14" id="KW-0175">Coiled coil</keyword>
<evidence type="ECO:0000256" key="10">
    <source>
        <dbReference type="ARBA" id="ARBA00023146"/>
    </source>
</evidence>
<comment type="similarity">
    <text evidence="2 13">Belongs to the class-II aminoacyl-tRNA synthetase family.</text>
</comment>
<keyword evidence="17" id="KW-1185">Reference proteome</keyword>
<dbReference type="SUPFAM" id="SSF55186">
    <property type="entry name" value="ThrRS/AlaRS common domain"/>
    <property type="match status" value="1"/>
</dbReference>
<dbReference type="Proteomes" id="UP000371977">
    <property type="component" value="Unassembled WGS sequence"/>
</dbReference>
<dbReference type="GO" id="GO:0140096">
    <property type="term" value="F:catalytic activity, acting on a protein"/>
    <property type="evidence" value="ECO:0007669"/>
    <property type="project" value="UniProtKB-ARBA"/>
</dbReference>
<feature type="domain" description="Alanyl-transfer RNA synthetases family profile" evidence="15">
    <location>
        <begin position="4"/>
        <end position="715"/>
    </location>
</feature>
<dbReference type="SUPFAM" id="SSF101353">
    <property type="entry name" value="Putative anticodon-binding domain of alanyl-tRNA synthetase (AlaRS)"/>
    <property type="match status" value="1"/>
</dbReference>
<dbReference type="InterPro" id="IPR018165">
    <property type="entry name" value="Ala-tRNA-synth_IIc_core"/>
</dbReference>
<keyword evidence="6 13" id="KW-0547">Nucleotide-binding</keyword>
<keyword evidence="10 13" id="KW-0030">Aminoacyl-tRNA synthetase</keyword>
<evidence type="ECO:0000256" key="13">
    <source>
        <dbReference type="HAMAP-Rule" id="MF_00036"/>
    </source>
</evidence>
<dbReference type="AlphaFoldDB" id="A0A6C2C2T8"/>
<keyword evidence="5 13" id="KW-0436">Ligase</keyword>
<dbReference type="PANTHER" id="PTHR11777">
    <property type="entry name" value="ALANYL-TRNA SYNTHETASE"/>
    <property type="match status" value="1"/>
</dbReference>
<evidence type="ECO:0000313" key="16">
    <source>
        <dbReference type="EMBL" id="TYC47806.1"/>
    </source>
</evidence>
<dbReference type="SUPFAM" id="SSF50447">
    <property type="entry name" value="Translation proteins"/>
    <property type="match status" value="1"/>
</dbReference>
<evidence type="ECO:0000256" key="7">
    <source>
        <dbReference type="ARBA" id="ARBA00022840"/>
    </source>
</evidence>
<dbReference type="FunFam" id="3.10.310.40:FF:000001">
    <property type="entry name" value="Alanine--tRNA ligase"/>
    <property type="match status" value="1"/>
</dbReference>
<keyword evidence="9 13" id="KW-0648">Protein biosynthesis</keyword>
<reference evidence="16 17" key="1">
    <citation type="submission" date="2019-01" db="EMBL/GenBank/DDBJ databases">
        <title>Weissella sp. nov., a novel lactic acid bacterium isolated from animal feces.</title>
        <authorList>
            <person name="Wang L.-T."/>
        </authorList>
    </citation>
    <scope>NUCLEOTIDE SEQUENCE [LARGE SCALE GENOMIC DNA]</scope>
    <source>
        <strain evidence="16 17">8H-2</strain>
    </source>
</reference>
<dbReference type="InterPro" id="IPR002318">
    <property type="entry name" value="Ala-tRNA-lgiase_IIc"/>
</dbReference>
<dbReference type="PRINTS" id="PR00980">
    <property type="entry name" value="TRNASYNTHALA"/>
</dbReference>
<dbReference type="GO" id="GO:0002161">
    <property type="term" value="F:aminoacyl-tRNA deacylase activity"/>
    <property type="evidence" value="ECO:0007669"/>
    <property type="project" value="TreeGrafter"/>
</dbReference>
<gene>
    <name evidence="13 16" type="primary">alaS</name>
    <name evidence="16" type="ORF">ESZ50_11295</name>
</gene>
<proteinExistence type="inferred from homology"/>
<dbReference type="Gene3D" id="3.30.980.10">
    <property type="entry name" value="Threonyl-trna Synthetase, Chain A, domain 2"/>
    <property type="match status" value="1"/>
</dbReference>
<protein>
    <recommendedName>
        <fullName evidence="13">Alanine--tRNA ligase</fullName>
        <ecNumber evidence="13">6.1.1.7</ecNumber>
    </recommendedName>
    <alternativeName>
        <fullName evidence="13">Alanyl-tRNA synthetase</fullName>
        <shortName evidence="13">AlaRS</shortName>
    </alternativeName>
</protein>
<evidence type="ECO:0000259" key="15">
    <source>
        <dbReference type="PROSITE" id="PS50860"/>
    </source>
</evidence>
<evidence type="ECO:0000256" key="14">
    <source>
        <dbReference type="SAM" id="Coils"/>
    </source>
</evidence>
<keyword evidence="4 13" id="KW-0820">tRNA-binding</keyword>
<dbReference type="PROSITE" id="PS50860">
    <property type="entry name" value="AA_TRNA_LIGASE_II_ALA"/>
    <property type="match status" value="1"/>
</dbReference>
<comment type="domain">
    <text evidence="13">Consists of three domains; the N-terminal catalytic domain, the editing domain and the C-terminal C-Ala domain. The editing domain removes incorrectly charged amino acids, while the C-Ala domain, along with tRNA(Ala), serves as a bridge to cooperatively bring together the editing and aminoacylation centers thus stimulating deacylation of misacylated tRNAs.</text>
</comment>
<dbReference type="InterPro" id="IPR012947">
    <property type="entry name" value="tRNA_SAD"/>
</dbReference>
<dbReference type="InterPro" id="IPR009000">
    <property type="entry name" value="Transl_B-barrel_sf"/>
</dbReference>
<dbReference type="Gene3D" id="3.30.54.20">
    <property type="match status" value="1"/>
</dbReference>
<dbReference type="InterPro" id="IPR023033">
    <property type="entry name" value="Ala_tRNA_ligase_euk/bac"/>
</dbReference>
<dbReference type="InterPro" id="IPR003156">
    <property type="entry name" value="DHHA1_dom"/>
</dbReference>
<evidence type="ECO:0000256" key="1">
    <source>
        <dbReference type="ARBA" id="ARBA00004496"/>
    </source>
</evidence>
<keyword evidence="3 13" id="KW-0963">Cytoplasm</keyword>